<evidence type="ECO:0000313" key="3">
    <source>
        <dbReference type="EMBL" id="MQA42268.1"/>
    </source>
</evidence>
<dbReference type="Pfam" id="PF10593">
    <property type="entry name" value="Z1"/>
    <property type="match status" value="1"/>
</dbReference>
<gene>
    <name evidence="3" type="ORF">GEV02_29440</name>
</gene>
<reference evidence="3 4" key="1">
    <citation type="submission" date="2019-10" db="EMBL/GenBank/DDBJ databases">
        <title>Two novel species isolated from a subtropical stream in China.</title>
        <authorList>
            <person name="Lu H."/>
        </authorList>
    </citation>
    <scope>NUCLEOTIDE SEQUENCE [LARGE SCALE GENOMIC DNA]</scope>
    <source>
        <strain evidence="3 4">FT29W</strain>
    </source>
</reference>
<accession>A0A6A7NBA8</accession>
<dbReference type="EMBL" id="WHUG01000019">
    <property type="protein sequence ID" value="MQA42268.1"/>
    <property type="molecule type" value="Genomic_DNA"/>
</dbReference>
<organism evidence="3 4">
    <name type="scientific">Rugamonas aquatica</name>
    <dbReference type="NCBI Taxonomy" id="2743357"/>
    <lineage>
        <taxon>Bacteria</taxon>
        <taxon>Pseudomonadati</taxon>
        <taxon>Pseudomonadota</taxon>
        <taxon>Betaproteobacteria</taxon>
        <taxon>Burkholderiales</taxon>
        <taxon>Oxalobacteraceae</taxon>
        <taxon>Telluria group</taxon>
        <taxon>Rugamonas</taxon>
    </lineage>
</organism>
<evidence type="ECO:0000259" key="2">
    <source>
        <dbReference type="Pfam" id="PF10593"/>
    </source>
</evidence>
<dbReference type="InterPro" id="IPR018310">
    <property type="entry name" value="Put_endonuclease_Z1-dom"/>
</dbReference>
<protein>
    <recommendedName>
        <fullName evidence="2">Putative endonuclease Z1 domain-containing protein</fullName>
    </recommendedName>
</protein>
<sequence length="770" mass="85843">MTEQIPRFSIKPKIPNWTDGSQWINWQRHEEFLRAQSKWKPHQVDSVAEESLRIICKTKPIQRLEFQCRGLVVGYVQSGKTANFTAVAARAADVGYRLIVVLSGIHDSLRNQTQKRLNRELVSVGVNWTTLTSESEDFQTPAIANGFDGAGTVLVVAKKTVPILRRINQWIIDLEGQLENIPVLLIDDEADQASINTKGNRKDPSVDDEPEVDSRDPSITNSLIRDTLQRIPRATYIAYTATPFANILIDPDAVDRAVGADLFPKDFVVQLPRPEGYIGTEELFGVAAAGRDVMRAVAENDVRSLKTKRKKKGAPLVVDSEEGLPQSLCDAVLMFVVIGAIRLLRNQTKMPHTMLVHVSHKQVDQIRIGSAIQQHIKGWRDHERVVPGSLRQMLSSALTDLGMVDLPAARDIVLDEAMINLSRVQVVVLNSLTGEELGYDEKPGCQLIAVGGNRLSRGLTLEGLTVAYFLRTTTMADSLLQMARWYGFRAGYDDLIRIWTTEGIAQWFVELALVEESLRDSITAMNRAGRRPDEMAIKMRSHSDLLLTSKNKSKMLEVSSRSWSGENPQTILFPLRRPDILEHNTGLTAALLTAHTPTQEAYGGSLVHDVPAARIEEFLRSFIVHDDTLAFRGDLIADWISERTTVGELTSWTIFVANPSRDRQVLLGTRSFGLVHRSLTGAESIGILIDPRHEGVDLHGGPDFYRTGQNYNARAMRQTRPSSHGLLMIYPLDPQPLQAQVRTVIGIALSFPKTSDESQSFVVNRGVNRE</sequence>
<keyword evidence="4" id="KW-1185">Reference proteome</keyword>
<proteinExistence type="predicted"/>
<dbReference type="AlphaFoldDB" id="A0A6A7NBA8"/>
<dbReference type="Proteomes" id="UP000440498">
    <property type="component" value="Unassembled WGS sequence"/>
</dbReference>
<dbReference type="SUPFAM" id="SSF52540">
    <property type="entry name" value="P-loop containing nucleoside triphosphate hydrolases"/>
    <property type="match status" value="1"/>
</dbReference>
<comment type="caution">
    <text evidence="3">The sequence shown here is derived from an EMBL/GenBank/DDBJ whole genome shotgun (WGS) entry which is preliminary data.</text>
</comment>
<dbReference type="RefSeq" id="WP_152841384.1">
    <property type="nucleotide sequence ID" value="NZ_WHUG01000019.1"/>
</dbReference>
<evidence type="ECO:0000313" key="4">
    <source>
        <dbReference type="Proteomes" id="UP000440498"/>
    </source>
</evidence>
<dbReference type="InterPro" id="IPR027417">
    <property type="entry name" value="P-loop_NTPase"/>
</dbReference>
<feature type="region of interest" description="Disordered" evidence="1">
    <location>
        <begin position="195"/>
        <end position="218"/>
    </location>
</feature>
<name>A0A6A7NBA8_9BURK</name>
<evidence type="ECO:0000256" key="1">
    <source>
        <dbReference type="SAM" id="MobiDB-lite"/>
    </source>
</evidence>
<feature type="domain" description="Putative endonuclease Z1" evidence="2">
    <location>
        <begin position="327"/>
        <end position="545"/>
    </location>
</feature>